<dbReference type="PANTHER" id="PTHR45629">
    <property type="entry name" value="SNF2/RAD54 FAMILY MEMBER"/>
    <property type="match status" value="1"/>
</dbReference>
<dbReference type="PROSITE" id="PS51194">
    <property type="entry name" value="HELICASE_CTER"/>
    <property type="match status" value="1"/>
</dbReference>
<reference evidence="4 5" key="1">
    <citation type="submission" date="2015-08" db="EMBL/GenBank/DDBJ databases">
        <authorList>
            <person name="Babu N.S."/>
            <person name="Beckwith C.J."/>
            <person name="Beseler K.G."/>
            <person name="Brison A."/>
            <person name="Carone J.V."/>
            <person name="Caskin T.P."/>
            <person name="Diamond M."/>
            <person name="Durham M.E."/>
            <person name="Foxe J.M."/>
            <person name="Go M."/>
            <person name="Henderson B.A."/>
            <person name="Jones I.B."/>
            <person name="McGettigan J.A."/>
            <person name="Micheletti S.J."/>
            <person name="Nasrallah M.E."/>
            <person name="Ortiz D."/>
            <person name="Piller C.R."/>
            <person name="Privatt S.R."/>
            <person name="Schneider S.L."/>
            <person name="Sharp S."/>
            <person name="Smith T.C."/>
            <person name="Stanton J.D."/>
            <person name="Ullery H.E."/>
            <person name="Wilson R.J."/>
            <person name="Serrano M.G."/>
            <person name="Buck G."/>
            <person name="Lee V."/>
            <person name="Wang Y."/>
            <person name="Carvalho R."/>
            <person name="Voegtly L."/>
            <person name="Shi R."/>
            <person name="Duckworth R."/>
            <person name="Johnson A."/>
            <person name="Loviza R."/>
            <person name="Walstead R."/>
            <person name="Shah Z."/>
            <person name="Kiflezghi M."/>
            <person name="Wade K."/>
            <person name="Ball S.L."/>
            <person name="Bradley K.W."/>
            <person name="Asai D.J."/>
            <person name="Bowman C.A."/>
            <person name="Russell D.A."/>
            <person name="Pope W.H."/>
            <person name="Jacobs-Sera D."/>
            <person name="Hendrix R.W."/>
            <person name="Hatfull G.F."/>
        </authorList>
    </citation>
    <scope>NUCLEOTIDE SEQUENCE [LARGE SCALE GENOMIC DNA]</scope>
    <source>
        <strain evidence="4 5">DSM 27648</strain>
    </source>
</reference>
<dbReference type="Gene3D" id="3.40.50.300">
    <property type="entry name" value="P-loop containing nucleotide triphosphate hydrolases"/>
    <property type="match status" value="1"/>
</dbReference>
<dbReference type="KEGG" id="llu:AKJ09_08476"/>
<evidence type="ECO:0000313" key="5">
    <source>
        <dbReference type="Proteomes" id="UP000064967"/>
    </source>
</evidence>
<dbReference type="Pfam" id="PF00176">
    <property type="entry name" value="SNF2-rel_dom"/>
    <property type="match status" value="1"/>
</dbReference>
<sequence>MQVRAGALTISLLDPEARTPLSASAMLQFQAQRPTPDREALRVLARLENDGPRRVGIDIRGEDASELLPHLKGRRVILEPQMMELRFGDEPLRPRFDLELSQDGQQVIVKTAFMRAGDPRKFTLAQGGWFEGSPAWHVDAQEGWARPVDRRLSPASIRRLTRTPSISESIDNLPVLLAQGLPRVALEVGAELPDLSQVADVVDIRPTFRLRAGGSLTEARVSLRADYADVEIDVRADGMTAPVIVKPPRVTDSDDDDIGSGPRRVPASKRATVIRCDIAAQQEATSALRALGLSTDEDGMGFVARGDDAIQFWTEAVGSLPEDWDLFLPDDLVDVQVRSSTLSANARVSSGVDWLSLRLSFESEGVAVTQEELARCLAEGRRYVRLQDGSFARIDAEKVKEVLARQAEILATGGGQGTRLPLSQAGRIQELLDQVGKAHVSDGAKELFSKLKNVDEIKVVKKPRNLKAQLRPYQEQGFQWLWFLHEIGSGGILADDMGLGKTVQTIALLLAVKSAVEKDAKAEGKSDGKKKFKALIVAPTSVVTNWERELDKFAPSLKHMVWHGGGRKERTDELEDADVVITSYALLRRDEAMLAGLDLKYAILDEAQNIKNPLSATARAAKRLKADRRLALSGTPIENRLSEIWSIFDFVSPGLLGPLDKFEERYGRPIDNGDQKAARRLRSTIHPFILRRTKSEVAKDLPEKIETDQICELTGEQTSLYSAVLKEVRAQVMGEVERQGIAKSHIQILAGLTRLRQAACDPRLLGLPRTFGDEDSGKLVALRELIQTSISGGHRVLVFSQFVSMLSLVRKAMDEDRVRYEYLDGSTKDRMARVENFQREDGPPVFLISLKAGGSGLNLTAADTVIHFDPWWNPAVEDQATDRAHRIGQTKVVTTYRLIAKGTIEEKILELGGKKRELTAAVLSEDVGGAKKLTKGDLEELFRLDA</sequence>
<dbReference type="STRING" id="1391654.AKJ09_08476"/>
<accession>A0A0K1Q7U3</accession>
<dbReference type="AlphaFoldDB" id="A0A0K1Q7U3"/>
<dbReference type="InterPro" id="IPR027417">
    <property type="entry name" value="P-loop_NTPase"/>
</dbReference>
<dbReference type="InterPro" id="IPR050496">
    <property type="entry name" value="SNF2_RAD54_helicase_repair"/>
</dbReference>
<keyword evidence="4" id="KW-0547">Nucleotide-binding</keyword>
<feature type="domain" description="Helicase ATP-binding" evidence="2">
    <location>
        <begin position="482"/>
        <end position="654"/>
    </location>
</feature>
<dbReference type="PATRIC" id="fig|1391654.3.peg.8589"/>
<dbReference type="InterPro" id="IPR038718">
    <property type="entry name" value="SNF2-like_sf"/>
</dbReference>
<dbReference type="InterPro" id="IPR001650">
    <property type="entry name" value="Helicase_C-like"/>
</dbReference>
<dbReference type="InterPro" id="IPR014001">
    <property type="entry name" value="Helicase_ATP-bd"/>
</dbReference>
<evidence type="ECO:0000259" key="2">
    <source>
        <dbReference type="PROSITE" id="PS51192"/>
    </source>
</evidence>
<evidence type="ECO:0000259" key="3">
    <source>
        <dbReference type="PROSITE" id="PS51194"/>
    </source>
</evidence>
<dbReference type="SMART" id="SM00490">
    <property type="entry name" value="HELICc"/>
    <property type="match status" value="1"/>
</dbReference>
<dbReference type="Gene3D" id="3.40.50.10810">
    <property type="entry name" value="Tandem AAA-ATPase domain"/>
    <property type="match status" value="1"/>
</dbReference>
<dbReference type="CDD" id="cd18793">
    <property type="entry name" value="SF2_C_SNF"/>
    <property type="match status" value="1"/>
</dbReference>
<name>A0A0K1Q7U3_9BACT</name>
<proteinExistence type="predicted"/>
<dbReference type="InterPro" id="IPR049730">
    <property type="entry name" value="SNF2/RAD54-like_C"/>
</dbReference>
<organism evidence="4 5">
    <name type="scientific">Labilithrix luteola</name>
    <dbReference type="NCBI Taxonomy" id="1391654"/>
    <lineage>
        <taxon>Bacteria</taxon>
        <taxon>Pseudomonadati</taxon>
        <taxon>Myxococcota</taxon>
        <taxon>Polyangia</taxon>
        <taxon>Polyangiales</taxon>
        <taxon>Labilitrichaceae</taxon>
        <taxon>Labilithrix</taxon>
    </lineage>
</organism>
<dbReference type="SMART" id="SM00487">
    <property type="entry name" value="DEXDc"/>
    <property type="match status" value="1"/>
</dbReference>
<feature type="domain" description="Helicase C-terminal" evidence="3">
    <location>
        <begin position="781"/>
        <end position="939"/>
    </location>
</feature>
<dbReference type="GO" id="GO:0015616">
    <property type="term" value="F:DNA translocase activity"/>
    <property type="evidence" value="ECO:0007669"/>
    <property type="project" value="TreeGrafter"/>
</dbReference>
<keyword evidence="1" id="KW-0378">Hydrolase</keyword>
<dbReference type="Proteomes" id="UP000064967">
    <property type="component" value="Chromosome"/>
</dbReference>
<dbReference type="PANTHER" id="PTHR45629:SF7">
    <property type="entry name" value="DNA EXCISION REPAIR PROTEIN ERCC-6-RELATED"/>
    <property type="match status" value="1"/>
</dbReference>
<dbReference type="InterPro" id="IPR013663">
    <property type="entry name" value="Helicase_SWF/SNF/SWI_bac"/>
</dbReference>
<dbReference type="CDD" id="cd18012">
    <property type="entry name" value="DEXQc_arch_SWI2_SNF2"/>
    <property type="match status" value="1"/>
</dbReference>
<dbReference type="PROSITE" id="PS51192">
    <property type="entry name" value="HELICASE_ATP_BIND_1"/>
    <property type="match status" value="1"/>
</dbReference>
<dbReference type="EMBL" id="CP012333">
    <property type="protein sequence ID" value="AKV01813.1"/>
    <property type="molecule type" value="Genomic_DNA"/>
</dbReference>
<keyword evidence="5" id="KW-1185">Reference proteome</keyword>
<dbReference type="SUPFAM" id="SSF52540">
    <property type="entry name" value="P-loop containing nucleoside triphosphate hydrolases"/>
    <property type="match status" value="2"/>
</dbReference>
<dbReference type="GO" id="GO:0016787">
    <property type="term" value="F:hydrolase activity"/>
    <property type="evidence" value="ECO:0007669"/>
    <property type="project" value="UniProtKB-KW"/>
</dbReference>
<dbReference type="InterPro" id="IPR000330">
    <property type="entry name" value="SNF2_N"/>
</dbReference>
<gene>
    <name evidence="4" type="ORF">AKJ09_08476</name>
</gene>
<evidence type="ECO:0000256" key="1">
    <source>
        <dbReference type="ARBA" id="ARBA00022801"/>
    </source>
</evidence>
<dbReference type="Pfam" id="PF08455">
    <property type="entry name" value="SNF2_assoc"/>
    <property type="match status" value="1"/>
</dbReference>
<dbReference type="GO" id="GO:0005524">
    <property type="term" value="F:ATP binding"/>
    <property type="evidence" value="ECO:0007669"/>
    <property type="project" value="InterPro"/>
</dbReference>
<evidence type="ECO:0000313" key="4">
    <source>
        <dbReference type="EMBL" id="AKV01813.1"/>
    </source>
</evidence>
<keyword evidence="4" id="KW-0347">Helicase</keyword>
<keyword evidence="4" id="KW-0067">ATP-binding</keyword>
<dbReference type="GO" id="GO:0004386">
    <property type="term" value="F:helicase activity"/>
    <property type="evidence" value="ECO:0007669"/>
    <property type="project" value="UniProtKB-KW"/>
</dbReference>
<dbReference type="Pfam" id="PF00271">
    <property type="entry name" value="Helicase_C"/>
    <property type="match status" value="1"/>
</dbReference>
<protein>
    <submittedName>
        <fullName evidence="4">Helicase, SNF2/RAD54 family</fullName>
    </submittedName>
</protein>